<evidence type="ECO:0000313" key="2">
    <source>
        <dbReference type="EMBL" id="SEO42555.1"/>
    </source>
</evidence>
<keyword evidence="1" id="KW-0472">Membrane</keyword>
<dbReference type="RefSeq" id="WP_091638871.1">
    <property type="nucleotide sequence ID" value="NZ_FOEG01000001.1"/>
</dbReference>
<keyword evidence="1" id="KW-0812">Transmembrane</keyword>
<evidence type="ECO:0000313" key="3">
    <source>
        <dbReference type="Proteomes" id="UP000199657"/>
    </source>
</evidence>
<dbReference type="Proteomes" id="UP000199657">
    <property type="component" value="Unassembled WGS sequence"/>
</dbReference>
<protein>
    <submittedName>
        <fullName evidence="2">Uncharacterized protein</fullName>
    </submittedName>
</protein>
<accession>A0A1H8PKW5</accession>
<feature type="transmembrane region" description="Helical" evidence="1">
    <location>
        <begin position="24"/>
        <end position="43"/>
    </location>
</feature>
<proteinExistence type="predicted"/>
<evidence type="ECO:0000256" key="1">
    <source>
        <dbReference type="SAM" id="Phobius"/>
    </source>
</evidence>
<keyword evidence="1" id="KW-1133">Transmembrane helix</keyword>
<dbReference type="AlphaFoldDB" id="A0A1H8PKW5"/>
<reference evidence="2 3" key="1">
    <citation type="submission" date="2016-10" db="EMBL/GenBank/DDBJ databases">
        <authorList>
            <person name="de Groot N.N."/>
        </authorList>
    </citation>
    <scope>NUCLEOTIDE SEQUENCE [LARGE SCALE GENOMIC DNA]</scope>
    <source>
        <strain evidence="2 3">CGMCC 1.6291</strain>
    </source>
</reference>
<organism evidence="2 3">
    <name type="scientific">Aquisalimonas asiatica</name>
    <dbReference type="NCBI Taxonomy" id="406100"/>
    <lineage>
        <taxon>Bacteria</taxon>
        <taxon>Pseudomonadati</taxon>
        <taxon>Pseudomonadota</taxon>
        <taxon>Gammaproteobacteria</taxon>
        <taxon>Chromatiales</taxon>
        <taxon>Ectothiorhodospiraceae</taxon>
        <taxon>Aquisalimonas</taxon>
    </lineage>
</organism>
<gene>
    <name evidence="2" type="ORF">SAMN04488052_10117</name>
</gene>
<name>A0A1H8PKW5_9GAMM</name>
<dbReference type="EMBL" id="FOEG01000001">
    <property type="protein sequence ID" value="SEO42555.1"/>
    <property type="molecule type" value="Genomic_DNA"/>
</dbReference>
<sequence>MTNENEPRTIDEADAYDRRTRRQLWIGLAAAATVVLVLILIVMESRYRAALDDPRPSAALDETMAVVVADLAPLPQDAREIVLTTRGEQRPRYEVVIRDGDGEHLYDMTRSASSAGVIEHGRRAGEAIRFRVELSLSEDGELEGAYRPDRGVSVERYQDVAAALVRESLIAWHTHQSYPAPDAEERSSDDIRDGWRRVMD</sequence>
<keyword evidence="3" id="KW-1185">Reference proteome</keyword>